<dbReference type="GO" id="GO:0035861">
    <property type="term" value="C:site of double-strand break"/>
    <property type="evidence" value="ECO:0007669"/>
    <property type="project" value="TreeGrafter"/>
</dbReference>
<dbReference type="PANTHER" id="PTHR19306:SF6">
    <property type="entry name" value="STRUCTURAL MAINTENANCE OF CHROMOSOMES PROTEIN 6"/>
    <property type="match status" value="1"/>
</dbReference>
<evidence type="ECO:0000313" key="16">
    <source>
        <dbReference type="EMBL" id="KAK4228164.1"/>
    </source>
</evidence>
<organism evidence="16 17">
    <name type="scientific">Podospora fimiseda</name>
    <dbReference type="NCBI Taxonomy" id="252190"/>
    <lineage>
        <taxon>Eukaryota</taxon>
        <taxon>Fungi</taxon>
        <taxon>Dikarya</taxon>
        <taxon>Ascomycota</taxon>
        <taxon>Pezizomycotina</taxon>
        <taxon>Sordariomycetes</taxon>
        <taxon>Sordariomycetidae</taxon>
        <taxon>Sordariales</taxon>
        <taxon>Podosporaceae</taxon>
        <taxon>Podospora</taxon>
    </lineage>
</organism>
<feature type="coiled-coil region" evidence="12">
    <location>
        <begin position="759"/>
        <end position="828"/>
    </location>
</feature>
<feature type="compositionally biased region" description="Acidic residues" evidence="13">
    <location>
        <begin position="24"/>
        <end position="33"/>
    </location>
</feature>
<dbReference type="GO" id="GO:0005634">
    <property type="term" value="C:nucleus"/>
    <property type="evidence" value="ECO:0007669"/>
    <property type="project" value="UniProtKB-SubCell"/>
</dbReference>
<dbReference type="GO" id="GO:0030915">
    <property type="term" value="C:Smc5-Smc6 complex"/>
    <property type="evidence" value="ECO:0007669"/>
    <property type="project" value="TreeGrafter"/>
</dbReference>
<feature type="compositionally biased region" description="Polar residues" evidence="13">
    <location>
        <begin position="1"/>
        <end position="11"/>
    </location>
</feature>
<accession>A0AAN7BRH0</accession>
<feature type="region of interest" description="Disordered" evidence="13">
    <location>
        <begin position="730"/>
        <end position="753"/>
    </location>
</feature>
<evidence type="ECO:0000256" key="12">
    <source>
        <dbReference type="SAM" id="Coils"/>
    </source>
</evidence>
<dbReference type="Proteomes" id="UP001301958">
    <property type="component" value="Unassembled WGS sequence"/>
</dbReference>
<comment type="caution">
    <text evidence="16">The sequence shown here is derived from an EMBL/GenBank/DDBJ whole genome shotgun (WGS) entry which is preliminary data.</text>
</comment>
<keyword evidence="8 12" id="KW-0175">Coiled coil</keyword>
<reference evidence="16" key="2">
    <citation type="submission" date="2023-05" db="EMBL/GenBank/DDBJ databases">
        <authorList>
            <consortium name="Lawrence Berkeley National Laboratory"/>
            <person name="Steindorff A."/>
            <person name="Hensen N."/>
            <person name="Bonometti L."/>
            <person name="Westerberg I."/>
            <person name="Brannstrom I.O."/>
            <person name="Guillou S."/>
            <person name="Cros-Aarteil S."/>
            <person name="Calhoun S."/>
            <person name="Haridas S."/>
            <person name="Kuo A."/>
            <person name="Mondo S."/>
            <person name="Pangilinan J."/>
            <person name="Riley R."/>
            <person name="Labutti K."/>
            <person name="Andreopoulos B."/>
            <person name="Lipzen A."/>
            <person name="Chen C."/>
            <person name="Yanf M."/>
            <person name="Daum C."/>
            <person name="Ng V."/>
            <person name="Clum A."/>
            <person name="Ohm R."/>
            <person name="Martin F."/>
            <person name="Silar P."/>
            <person name="Natvig D."/>
            <person name="Lalanne C."/>
            <person name="Gautier V."/>
            <person name="Ament-Velasquez S.L."/>
            <person name="Kruys A."/>
            <person name="Hutchinson M.I."/>
            <person name="Powell A.J."/>
            <person name="Barry K."/>
            <person name="Miller A.N."/>
            <person name="Grigoriev I.V."/>
            <person name="Debuchy R."/>
            <person name="Gladieux P."/>
            <person name="Thoren M.H."/>
            <person name="Johannesson H."/>
        </authorList>
    </citation>
    <scope>NUCLEOTIDE SEQUENCE</scope>
    <source>
        <strain evidence="16">CBS 990.96</strain>
    </source>
</reference>
<evidence type="ECO:0000256" key="2">
    <source>
        <dbReference type="ARBA" id="ARBA00004286"/>
    </source>
</evidence>
<feature type="coiled-coil region" evidence="12">
    <location>
        <begin position="962"/>
        <end position="1021"/>
    </location>
</feature>
<dbReference type="PANTHER" id="PTHR19306">
    <property type="entry name" value="STRUCTURAL MAINTENANCE OF CHROMOSOMES 5,6 SMC5, SMC6"/>
    <property type="match status" value="1"/>
</dbReference>
<sequence>MPSRTINNLEAESSRKRARRTDADSGEDDDADEVQQARSNLVQAESQRKRVRVSTANDEESDKHTPIVFRAATPDFDHNALTSDSPQKTQYDLMRDNGFDHLRDEAADDQRATQRLRMGRPNLLGENVVAENGILESITCINFMCHTRLHVELGPLLNFIVGENGSGKSAILTAITLCLGGKASSTNRGGSLKSFIKEGCEKSVIAVKIKNQGQDAYRPETYGSSIIVERYFSRSGTSGFKIKSSHDGNAVSSKKQEVDEIVEYFALQVDNPLNVLSQDNARQFLNQSTKAQKYKFFIEGVQLQQLDNDYRLIAENIESAMAKIPMQEENLKHAQKQYEKASRMKEDLEGTRKLRDKLNSLRFQLVWAEVALHEGYVREREEKIAVVDAAIADLDQKLAAKNEELKGHEDKIAGYNKNLSELTTEQEAAKEDHEAAKAKFSQLKDETAKIHVSEREARGALKSTENDMKVTEKKIEDTQNKLAEANGGLLTEKRQQLEEEQAKIPEIEKKKEEIQSQKIPLDNKLADAKKALDEVQGALKRKQTEISQVEEQMKDLRGKEISLYAGYDAKMQALLRAIQNETRFESKPLGPLGSLIQLTKPEWGPIVESVLGSNLNGFLVTSSKDAKLLQELINRVGVKTPTPVLTGSKHPLDLEGKEPDAEYDTILRILKFDNPLVRDQFVIHAMIEQTILVAQRSRAQAIMYDGAPPRNVRACIAFHDMKRDEGVRIENRGNLGSSPIKPPPRQQKRRIRTDDASQMAYLQESYRQLEEDYKELGNQRRRAQQDVQRCQTEIQQRTRQEQDLAKQLEYAHEKIDRLKDELEDYEGNTAGQLEVLQDYLKELTEARELKGIQFGDLSVKKIEKNAEAEEMRKVVKEKRLIVEDVEARIKKVEEKITSRTARLRWDEGERMTILHNLNDLHERKAKQEKKLAVEKEKLEGEVLPGAYQIYDRRINLSEGETYETIAAKYQALDERYQKMKNNPAMDEDLVMKTFGEAMEACRRMDRLLKDTREMNDKLQQTLGLRLDKWRKFQRYISSQSRANFIYLLAERGFRGKLLLDHERKALDLQVEPDKTEKRAKGRSTKTLSGGEKSFSSICLLLAIWEAMGSPLRCLDEFDVFMDNVNRAISTNMLITAARRSVNRQYIFITPNAIEGRNTLDKDVKIIRLLDPRQRRIDEMTIH</sequence>
<keyword evidence="5" id="KW-0547">Nucleotide-binding</keyword>
<feature type="domain" description="RecF/RecN/SMC N-terminal" evidence="14">
    <location>
        <begin position="135"/>
        <end position="1150"/>
    </location>
</feature>
<feature type="coiled-coil region" evidence="12">
    <location>
        <begin position="875"/>
        <end position="937"/>
    </location>
</feature>
<proteinExistence type="inferred from homology"/>
<keyword evidence="4" id="KW-0158">Chromosome</keyword>
<keyword evidence="10" id="KW-0234">DNA repair</keyword>
<evidence type="ECO:0000259" key="15">
    <source>
        <dbReference type="Pfam" id="PF06470"/>
    </source>
</evidence>
<evidence type="ECO:0000256" key="8">
    <source>
        <dbReference type="ARBA" id="ARBA00023054"/>
    </source>
</evidence>
<feature type="coiled-coil region" evidence="12">
    <location>
        <begin position="303"/>
        <end position="351"/>
    </location>
</feature>
<feature type="coiled-coil region" evidence="12">
    <location>
        <begin position="391"/>
        <end position="559"/>
    </location>
</feature>
<protein>
    <recommendedName>
        <fullName evidence="18">Structural maintenance of chromosomes protein 6</fullName>
    </recommendedName>
</protein>
<dbReference type="Gene3D" id="3.40.50.300">
    <property type="entry name" value="P-loop containing nucleotide triphosphate hydrolases"/>
    <property type="match status" value="2"/>
</dbReference>
<dbReference type="InterPro" id="IPR027417">
    <property type="entry name" value="P-loop_NTPase"/>
</dbReference>
<dbReference type="SUPFAM" id="SSF52540">
    <property type="entry name" value="P-loop containing nucleoside triphosphate hydrolases"/>
    <property type="match status" value="1"/>
</dbReference>
<evidence type="ECO:0000256" key="11">
    <source>
        <dbReference type="ARBA" id="ARBA00023242"/>
    </source>
</evidence>
<reference evidence="16" key="1">
    <citation type="journal article" date="2023" name="Mol. Phylogenet. Evol.">
        <title>Genome-scale phylogeny and comparative genomics of the fungal order Sordariales.</title>
        <authorList>
            <person name="Hensen N."/>
            <person name="Bonometti L."/>
            <person name="Westerberg I."/>
            <person name="Brannstrom I.O."/>
            <person name="Guillou S."/>
            <person name="Cros-Aarteil S."/>
            <person name="Calhoun S."/>
            <person name="Haridas S."/>
            <person name="Kuo A."/>
            <person name="Mondo S."/>
            <person name="Pangilinan J."/>
            <person name="Riley R."/>
            <person name="LaButti K."/>
            <person name="Andreopoulos B."/>
            <person name="Lipzen A."/>
            <person name="Chen C."/>
            <person name="Yan M."/>
            <person name="Daum C."/>
            <person name="Ng V."/>
            <person name="Clum A."/>
            <person name="Steindorff A."/>
            <person name="Ohm R.A."/>
            <person name="Martin F."/>
            <person name="Silar P."/>
            <person name="Natvig D.O."/>
            <person name="Lalanne C."/>
            <person name="Gautier V."/>
            <person name="Ament-Velasquez S.L."/>
            <person name="Kruys A."/>
            <person name="Hutchinson M.I."/>
            <person name="Powell A.J."/>
            <person name="Barry K."/>
            <person name="Miller A.N."/>
            <person name="Grigoriev I.V."/>
            <person name="Debuchy R."/>
            <person name="Gladieux P."/>
            <person name="Hiltunen Thoren M."/>
            <person name="Johannesson H."/>
        </authorList>
    </citation>
    <scope>NUCLEOTIDE SEQUENCE</scope>
    <source>
        <strain evidence="16">CBS 990.96</strain>
    </source>
</reference>
<dbReference type="GO" id="GO:0005524">
    <property type="term" value="F:ATP binding"/>
    <property type="evidence" value="ECO:0007669"/>
    <property type="project" value="UniProtKB-KW"/>
</dbReference>
<gene>
    <name evidence="16" type="ORF">QBC38DRAFT_389391</name>
</gene>
<evidence type="ECO:0000259" key="14">
    <source>
        <dbReference type="Pfam" id="PF02463"/>
    </source>
</evidence>
<evidence type="ECO:0000256" key="4">
    <source>
        <dbReference type="ARBA" id="ARBA00022454"/>
    </source>
</evidence>
<dbReference type="Pfam" id="PF02463">
    <property type="entry name" value="SMC_N"/>
    <property type="match status" value="1"/>
</dbReference>
<dbReference type="AlphaFoldDB" id="A0AAN7BRH0"/>
<keyword evidence="6" id="KW-0227">DNA damage</keyword>
<evidence type="ECO:0000256" key="10">
    <source>
        <dbReference type="ARBA" id="ARBA00023204"/>
    </source>
</evidence>
<dbReference type="GO" id="GO:0003697">
    <property type="term" value="F:single-stranded DNA binding"/>
    <property type="evidence" value="ECO:0007669"/>
    <property type="project" value="TreeGrafter"/>
</dbReference>
<dbReference type="EMBL" id="MU865322">
    <property type="protein sequence ID" value="KAK4228164.1"/>
    <property type="molecule type" value="Genomic_DNA"/>
</dbReference>
<evidence type="ECO:0000313" key="17">
    <source>
        <dbReference type="Proteomes" id="UP001301958"/>
    </source>
</evidence>
<evidence type="ECO:0000256" key="6">
    <source>
        <dbReference type="ARBA" id="ARBA00022763"/>
    </source>
</evidence>
<dbReference type="InterPro" id="IPR003395">
    <property type="entry name" value="RecF/RecN/SMC_N"/>
</dbReference>
<feature type="compositionally biased region" description="Basic and acidic residues" evidence="13">
    <location>
        <begin position="12"/>
        <end position="23"/>
    </location>
</feature>
<feature type="compositionally biased region" description="Polar residues" evidence="13">
    <location>
        <begin position="36"/>
        <end position="45"/>
    </location>
</feature>
<evidence type="ECO:0000256" key="3">
    <source>
        <dbReference type="ARBA" id="ARBA00006793"/>
    </source>
</evidence>
<dbReference type="GO" id="GO:0003684">
    <property type="term" value="F:damaged DNA binding"/>
    <property type="evidence" value="ECO:0007669"/>
    <property type="project" value="TreeGrafter"/>
</dbReference>
<name>A0AAN7BRH0_9PEZI</name>
<keyword evidence="9" id="KW-0233">DNA recombination</keyword>
<dbReference type="GO" id="GO:0000724">
    <property type="term" value="P:double-strand break repair via homologous recombination"/>
    <property type="evidence" value="ECO:0007669"/>
    <property type="project" value="TreeGrafter"/>
</dbReference>
<keyword evidence="11" id="KW-0539">Nucleus</keyword>
<evidence type="ECO:0000256" key="1">
    <source>
        <dbReference type="ARBA" id="ARBA00004123"/>
    </source>
</evidence>
<comment type="similarity">
    <text evidence="3">Belongs to the SMC family. SMC6 subfamily.</text>
</comment>
<feature type="domain" description="SMC hinge" evidence="15">
    <location>
        <begin position="589"/>
        <end position="702"/>
    </location>
</feature>
<evidence type="ECO:0000256" key="13">
    <source>
        <dbReference type="SAM" id="MobiDB-lite"/>
    </source>
</evidence>
<dbReference type="InterPro" id="IPR010935">
    <property type="entry name" value="SMC_hinge"/>
</dbReference>
<evidence type="ECO:0000256" key="9">
    <source>
        <dbReference type="ARBA" id="ARBA00023172"/>
    </source>
</evidence>
<evidence type="ECO:0000256" key="7">
    <source>
        <dbReference type="ARBA" id="ARBA00022840"/>
    </source>
</evidence>
<evidence type="ECO:0008006" key="18">
    <source>
        <dbReference type="Google" id="ProtNLM"/>
    </source>
</evidence>
<keyword evidence="17" id="KW-1185">Reference proteome</keyword>
<dbReference type="GO" id="GO:0051276">
    <property type="term" value="P:chromosome organization"/>
    <property type="evidence" value="ECO:0007669"/>
    <property type="project" value="InterPro"/>
</dbReference>
<comment type="subcellular location">
    <subcellularLocation>
        <location evidence="2">Chromosome</location>
    </subcellularLocation>
    <subcellularLocation>
        <location evidence="1">Nucleus</location>
    </subcellularLocation>
</comment>
<dbReference type="Pfam" id="PF06470">
    <property type="entry name" value="SMC_hinge"/>
    <property type="match status" value="1"/>
</dbReference>
<keyword evidence="7" id="KW-0067">ATP-binding</keyword>
<feature type="region of interest" description="Disordered" evidence="13">
    <location>
        <begin position="1"/>
        <end position="66"/>
    </location>
</feature>
<evidence type="ECO:0000256" key="5">
    <source>
        <dbReference type="ARBA" id="ARBA00022741"/>
    </source>
</evidence>